<keyword evidence="6" id="KW-0963">Cytoplasm</keyword>
<dbReference type="InterPro" id="IPR017437">
    <property type="entry name" value="ATP-NAD_kinase_PpnK-typ_C"/>
</dbReference>
<dbReference type="GO" id="GO:0005524">
    <property type="term" value="F:ATP binding"/>
    <property type="evidence" value="ECO:0007669"/>
    <property type="project" value="UniProtKB-KW"/>
</dbReference>
<comment type="similarity">
    <text evidence="6">Belongs to the NAD kinase family.</text>
</comment>
<dbReference type="GO" id="GO:0046872">
    <property type="term" value="F:metal ion binding"/>
    <property type="evidence" value="ECO:0007669"/>
    <property type="project" value="UniProtKB-UniRule"/>
</dbReference>
<comment type="subcellular location">
    <subcellularLocation>
        <location evidence="6">Cytoplasm</location>
    </subcellularLocation>
</comment>
<evidence type="ECO:0000256" key="4">
    <source>
        <dbReference type="ARBA" id="ARBA00023027"/>
    </source>
</evidence>
<feature type="binding site" evidence="6">
    <location>
        <begin position="167"/>
        <end position="172"/>
    </location>
    <ligand>
        <name>NAD(+)</name>
        <dbReference type="ChEBI" id="CHEBI:57540"/>
    </ligand>
</feature>
<gene>
    <name evidence="6 7" type="primary">nadK</name>
    <name evidence="7" type="ORF">EUAN_15790</name>
</gene>
<dbReference type="GO" id="GO:0019674">
    <property type="term" value="P:NAD+ metabolic process"/>
    <property type="evidence" value="ECO:0007669"/>
    <property type="project" value="InterPro"/>
</dbReference>
<protein>
    <recommendedName>
        <fullName evidence="6">NAD kinase</fullName>
        <ecNumber evidence="6">2.7.1.23</ecNumber>
    </recommendedName>
    <alternativeName>
        <fullName evidence="6">ATP-dependent NAD kinase</fullName>
    </alternativeName>
</protein>
<evidence type="ECO:0000256" key="2">
    <source>
        <dbReference type="ARBA" id="ARBA00022777"/>
    </source>
</evidence>
<dbReference type="GO" id="GO:0005737">
    <property type="term" value="C:cytoplasm"/>
    <property type="evidence" value="ECO:0007669"/>
    <property type="project" value="UniProtKB-SubCell"/>
</dbReference>
<dbReference type="GO" id="GO:0006741">
    <property type="term" value="P:NADP+ biosynthetic process"/>
    <property type="evidence" value="ECO:0007669"/>
    <property type="project" value="UniProtKB-UniRule"/>
</dbReference>
<dbReference type="PANTHER" id="PTHR20275">
    <property type="entry name" value="NAD KINASE"/>
    <property type="match status" value="1"/>
</dbReference>
<dbReference type="GO" id="GO:0051287">
    <property type="term" value="F:NAD binding"/>
    <property type="evidence" value="ECO:0007669"/>
    <property type="project" value="UniProtKB-ARBA"/>
</dbReference>
<evidence type="ECO:0000313" key="8">
    <source>
        <dbReference type="Proteomes" id="UP000180254"/>
    </source>
</evidence>
<dbReference type="SUPFAM" id="SSF111331">
    <property type="entry name" value="NAD kinase/diacylglycerol kinase-like"/>
    <property type="match status" value="1"/>
</dbReference>
<dbReference type="EMBL" id="MKIE01000005">
    <property type="protein sequence ID" value="OHW62131.1"/>
    <property type="molecule type" value="Genomic_DNA"/>
</dbReference>
<sequence length="270" mass="29608">MGISENSNINIVHNHKTNSIETANELKGKLRSRGFTVSDTISEDAMVNICIGGDGAFLRAVHASNFSSVPFLGINTGHLGFFQELCPSDLDELIDSLEQKSYSIEEIELLKATVYTKHDSFTVKAINEIAIKGVSSKVIHIDVYIDGDIFEKVSGDGLIVSTPIGSTAYNFSCGGSIISPKLKTLQITPIAPINSKAYRCMNNSLIVPSCSSLVVRPEYRDESSLSIISDGIQYNHHGIREISFGYSGHKLKKLTVEGKSFWNNVREKFL</sequence>
<evidence type="ECO:0000256" key="1">
    <source>
        <dbReference type="ARBA" id="ARBA00022679"/>
    </source>
</evidence>
<feature type="binding site" evidence="6">
    <location>
        <position position="156"/>
    </location>
    <ligand>
        <name>NAD(+)</name>
        <dbReference type="ChEBI" id="CHEBI:57540"/>
    </ligand>
</feature>
<feature type="active site" description="Proton acceptor" evidence="6">
    <location>
        <position position="54"/>
    </location>
</feature>
<dbReference type="Proteomes" id="UP000180254">
    <property type="component" value="Unassembled WGS sequence"/>
</dbReference>
<keyword evidence="6" id="KW-0067">ATP-binding</keyword>
<dbReference type="Gene3D" id="2.60.200.30">
    <property type="entry name" value="Probable inorganic polyphosphate/atp-NAD kinase, domain 2"/>
    <property type="match status" value="1"/>
</dbReference>
<organism evidence="7 8">
    <name type="scientific">Andreesenia angusta</name>
    <dbReference type="NCBI Taxonomy" id="39480"/>
    <lineage>
        <taxon>Bacteria</taxon>
        <taxon>Bacillati</taxon>
        <taxon>Bacillota</taxon>
        <taxon>Tissierellia</taxon>
        <taxon>Tissierellales</taxon>
        <taxon>Gottschalkiaceae</taxon>
        <taxon>Andreesenia</taxon>
    </lineage>
</organism>
<keyword evidence="8" id="KW-1185">Reference proteome</keyword>
<comment type="cofactor">
    <cofactor evidence="6">
        <name>a divalent metal cation</name>
        <dbReference type="ChEBI" id="CHEBI:60240"/>
    </cofactor>
</comment>
<dbReference type="PANTHER" id="PTHR20275:SF0">
    <property type="entry name" value="NAD KINASE"/>
    <property type="match status" value="1"/>
</dbReference>
<dbReference type="AlphaFoldDB" id="A0A1S1V648"/>
<keyword evidence="3 6" id="KW-0521">NADP</keyword>
<evidence type="ECO:0000313" key="7">
    <source>
        <dbReference type="EMBL" id="OHW62131.1"/>
    </source>
</evidence>
<name>A0A1S1V648_9FIRM</name>
<feature type="binding site" evidence="6">
    <location>
        <position position="164"/>
    </location>
    <ligand>
        <name>NAD(+)</name>
        <dbReference type="ChEBI" id="CHEBI:57540"/>
    </ligand>
</feature>
<keyword evidence="6" id="KW-0547">Nucleotide-binding</keyword>
<dbReference type="HAMAP" id="MF_00361">
    <property type="entry name" value="NAD_kinase"/>
    <property type="match status" value="1"/>
</dbReference>
<evidence type="ECO:0000256" key="5">
    <source>
        <dbReference type="ARBA" id="ARBA00047925"/>
    </source>
</evidence>
<feature type="binding site" evidence="6">
    <location>
        <position position="191"/>
    </location>
    <ligand>
        <name>NAD(+)</name>
        <dbReference type="ChEBI" id="CHEBI:57540"/>
    </ligand>
</feature>
<proteinExistence type="inferred from homology"/>
<accession>A0A1S1V648</accession>
<evidence type="ECO:0000256" key="6">
    <source>
        <dbReference type="HAMAP-Rule" id="MF_00361"/>
    </source>
</evidence>
<dbReference type="Gene3D" id="3.40.50.10330">
    <property type="entry name" value="Probable inorganic polyphosphate/atp-NAD kinase, domain 1"/>
    <property type="match status" value="1"/>
</dbReference>
<dbReference type="InterPro" id="IPR017438">
    <property type="entry name" value="ATP-NAD_kinase_N"/>
</dbReference>
<comment type="catalytic activity">
    <reaction evidence="5 6">
        <text>NAD(+) + ATP = ADP + NADP(+) + H(+)</text>
        <dbReference type="Rhea" id="RHEA:18629"/>
        <dbReference type="ChEBI" id="CHEBI:15378"/>
        <dbReference type="ChEBI" id="CHEBI:30616"/>
        <dbReference type="ChEBI" id="CHEBI:57540"/>
        <dbReference type="ChEBI" id="CHEBI:58349"/>
        <dbReference type="ChEBI" id="CHEBI:456216"/>
        <dbReference type="EC" id="2.7.1.23"/>
    </reaction>
</comment>
<keyword evidence="4 6" id="KW-0520">NAD</keyword>
<keyword evidence="1 6" id="KW-0808">Transferase</keyword>
<evidence type="ECO:0000256" key="3">
    <source>
        <dbReference type="ARBA" id="ARBA00022857"/>
    </source>
</evidence>
<feature type="binding site" evidence="6">
    <location>
        <begin position="127"/>
        <end position="128"/>
    </location>
    <ligand>
        <name>NAD(+)</name>
        <dbReference type="ChEBI" id="CHEBI:57540"/>
    </ligand>
</feature>
<dbReference type="GO" id="GO:0003951">
    <property type="term" value="F:NAD+ kinase activity"/>
    <property type="evidence" value="ECO:0007669"/>
    <property type="project" value="UniProtKB-UniRule"/>
</dbReference>
<comment type="caution">
    <text evidence="7">The sequence shown here is derived from an EMBL/GenBank/DDBJ whole genome shotgun (WGS) entry which is preliminary data.</text>
</comment>
<reference evidence="7 8" key="1">
    <citation type="submission" date="2016-09" db="EMBL/GenBank/DDBJ databases">
        <title>Genome sequence of Eubacterium angustum.</title>
        <authorList>
            <person name="Poehlein A."/>
            <person name="Daniel R."/>
        </authorList>
    </citation>
    <scope>NUCLEOTIDE SEQUENCE [LARGE SCALE GENOMIC DNA]</scope>
    <source>
        <strain evidence="7 8">DSM 1989</strain>
    </source>
</reference>
<keyword evidence="2 6" id="KW-0418">Kinase</keyword>
<dbReference type="InterPro" id="IPR016064">
    <property type="entry name" value="NAD/diacylglycerol_kinase_sf"/>
</dbReference>
<dbReference type="InterPro" id="IPR002504">
    <property type="entry name" value="NADK"/>
</dbReference>
<dbReference type="EC" id="2.7.1.23" evidence="6"/>
<feature type="binding site" evidence="6">
    <location>
        <position position="59"/>
    </location>
    <ligand>
        <name>NAD(+)</name>
        <dbReference type="ChEBI" id="CHEBI:57540"/>
    </ligand>
</feature>
<dbReference type="Pfam" id="PF20143">
    <property type="entry name" value="NAD_kinase_C"/>
    <property type="match status" value="1"/>
</dbReference>
<dbReference type="OrthoDB" id="9774737at2"/>
<feature type="binding site" evidence="6">
    <location>
        <begin position="54"/>
        <end position="55"/>
    </location>
    <ligand>
        <name>NAD(+)</name>
        <dbReference type="ChEBI" id="CHEBI:57540"/>
    </ligand>
</feature>
<comment type="function">
    <text evidence="6">Involved in the regulation of the intracellular balance of NAD and NADP, and is a key enzyme in the biosynthesis of NADP. Catalyzes specifically the phosphorylation on 2'-hydroxyl of the adenosine moiety of NAD to yield NADP.</text>
</comment>
<dbReference type="Pfam" id="PF01513">
    <property type="entry name" value="NAD_kinase"/>
    <property type="match status" value="1"/>
</dbReference>
<dbReference type="RefSeq" id="WP_084655831.1">
    <property type="nucleotide sequence ID" value="NZ_MKIE01000005.1"/>
</dbReference>
<dbReference type="STRING" id="39480.EUAN_15790"/>
<comment type="caution">
    <text evidence="6">Lacks conserved residue(s) required for the propagation of feature annotation.</text>
</comment>